<dbReference type="AlphaFoldDB" id="A0A1Y6CTE9"/>
<dbReference type="STRING" id="1760988.SAMN02949497_1183"/>
<proteinExistence type="predicted"/>
<gene>
    <name evidence="1" type="ORF">SAMN02949497_1183</name>
</gene>
<sequence length="208" mass="21960">MTATIYDQPIPGVRLVELRHGESLQRLALRELGDMGRWVDIANLNALKPPYTSDDPADAGPGMAIAGDRLSLPSPTAQVSASDAPDEVFFRDFDLGADGLLRADATGDLATLSGVPNLRQALRHALVTEPGELMLHPDYGCHIRRLIGRTNAPTIALLGGQYVRGTLLSDARIAAVDSVQVEASGDVLAIMADARTVAGRTITTGVAL</sequence>
<dbReference type="Proteomes" id="UP000192923">
    <property type="component" value="Unassembled WGS sequence"/>
</dbReference>
<reference evidence="1 2" key="1">
    <citation type="submission" date="2016-12" db="EMBL/GenBank/DDBJ databases">
        <authorList>
            <person name="Song W.-J."/>
            <person name="Kurnit D.M."/>
        </authorList>
    </citation>
    <scope>NUCLEOTIDE SEQUENCE [LARGE SCALE GENOMIC DNA]</scope>
    <source>
        <strain evidence="1 2">175</strain>
    </source>
</reference>
<dbReference type="Gene3D" id="3.10.450.40">
    <property type="match status" value="1"/>
</dbReference>
<dbReference type="RefSeq" id="WP_085210803.1">
    <property type="nucleotide sequence ID" value="NZ_FXAM01000001.1"/>
</dbReference>
<organism evidence="1 2">
    <name type="scientific">Methylomagnum ishizawai</name>
    <dbReference type="NCBI Taxonomy" id="1760988"/>
    <lineage>
        <taxon>Bacteria</taxon>
        <taxon>Pseudomonadati</taxon>
        <taxon>Pseudomonadota</taxon>
        <taxon>Gammaproteobacteria</taxon>
        <taxon>Methylococcales</taxon>
        <taxon>Methylococcaceae</taxon>
        <taxon>Methylomagnum</taxon>
    </lineage>
</organism>
<accession>A0A1Y6CTE9</accession>
<dbReference type="SUPFAM" id="SSF160719">
    <property type="entry name" value="gpW/gp25-like"/>
    <property type="match status" value="1"/>
</dbReference>
<protein>
    <submittedName>
        <fullName evidence="1">Phage baseplate assembly protein W</fullName>
    </submittedName>
</protein>
<name>A0A1Y6CTE9_9GAMM</name>
<dbReference type="OrthoDB" id="9802846at2"/>
<evidence type="ECO:0000313" key="2">
    <source>
        <dbReference type="Proteomes" id="UP000192923"/>
    </source>
</evidence>
<dbReference type="EMBL" id="FXAM01000001">
    <property type="protein sequence ID" value="SMF93888.1"/>
    <property type="molecule type" value="Genomic_DNA"/>
</dbReference>
<keyword evidence="2" id="KW-1185">Reference proteome</keyword>
<evidence type="ECO:0000313" key="1">
    <source>
        <dbReference type="EMBL" id="SMF93888.1"/>
    </source>
</evidence>